<feature type="compositionally biased region" description="Acidic residues" evidence="3">
    <location>
        <begin position="22"/>
        <end position="36"/>
    </location>
</feature>
<evidence type="ECO:0000259" key="4">
    <source>
        <dbReference type="Pfam" id="PF08164"/>
    </source>
</evidence>
<protein>
    <recommendedName>
        <fullName evidence="2">Protein BFR2</fullName>
    </recommendedName>
</protein>
<name>A0A061HJ45_BLUGR</name>
<feature type="compositionally biased region" description="Acidic residues" evidence="3">
    <location>
        <begin position="107"/>
        <end position="118"/>
    </location>
</feature>
<feature type="domain" description="AATF leucine zipper-containing" evidence="5">
    <location>
        <begin position="201"/>
        <end position="323"/>
    </location>
</feature>
<dbReference type="EMBL" id="UIGY01000074">
    <property type="protein sequence ID" value="SUZ10144.1"/>
    <property type="molecule type" value="Genomic_DNA"/>
</dbReference>
<dbReference type="HOGENOM" id="CLU_018299_2_2_1"/>
<dbReference type="GO" id="GO:0000462">
    <property type="term" value="P:maturation of SSU-rRNA from tricistronic rRNA transcript (SSU-rRNA, 5.8S rRNA, LSU-rRNA)"/>
    <property type="evidence" value="ECO:0007669"/>
    <property type="project" value="TreeGrafter"/>
</dbReference>
<feature type="compositionally biased region" description="Acidic residues" evidence="3">
    <location>
        <begin position="144"/>
        <end position="171"/>
    </location>
</feature>
<evidence type="ECO:0000313" key="8">
    <source>
        <dbReference type="Proteomes" id="UP000053110"/>
    </source>
</evidence>
<dbReference type="InterPro" id="IPR039223">
    <property type="entry name" value="AATF/Bfr2"/>
</dbReference>
<reference evidence="8" key="1">
    <citation type="journal article" date="2013" name="Nat. Genet.">
        <title>The wheat powdery mildew genome shows the unique evolution of an obligate biotroph.</title>
        <authorList>
            <person name="Wicker T."/>
            <person name="Oberhaensli S."/>
            <person name="Parlange F."/>
            <person name="Buchmann J.P."/>
            <person name="Shatalina M."/>
            <person name="Roffler S."/>
            <person name="Ben-David R."/>
            <person name="Dolezel J."/>
            <person name="Simkova H."/>
            <person name="Schulze-Lefert P."/>
            <person name="Spanu P.D."/>
            <person name="Bruggmann R."/>
            <person name="Amselem J."/>
            <person name="Quesneville H."/>
            <person name="Ver Loren van Themaat E."/>
            <person name="Paape T."/>
            <person name="Shimizu K.K."/>
            <person name="Keller B."/>
        </authorList>
    </citation>
    <scope>NUCLEOTIDE SEQUENCE [LARGE SCALE GENOMIC DNA]</scope>
    <source>
        <strain evidence="8">96224</strain>
    </source>
</reference>
<dbReference type="GO" id="GO:0005730">
    <property type="term" value="C:nucleolus"/>
    <property type="evidence" value="ECO:0007669"/>
    <property type="project" value="TreeGrafter"/>
</dbReference>
<feature type="region of interest" description="Disordered" evidence="3">
    <location>
        <begin position="484"/>
        <end position="506"/>
    </location>
</feature>
<proteinExistence type="inferred from homology"/>
<dbReference type="AlphaFoldDB" id="A0A061HJ45"/>
<evidence type="ECO:0000256" key="2">
    <source>
        <dbReference type="ARBA" id="ARBA00013850"/>
    </source>
</evidence>
<comment type="similarity">
    <text evidence="1">Belongs to the AATF family.</text>
</comment>
<dbReference type="Pfam" id="PF08164">
    <property type="entry name" value="TRAUB"/>
    <property type="match status" value="1"/>
</dbReference>
<feature type="region of interest" description="Disordered" evidence="3">
    <location>
        <begin position="1"/>
        <end position="176"/>
    </location>
</feature>
<dbReference type="EMBL" id="KE375047">
    <property type="protein sequence ID" value="EPQ64929.1"/>
    <property type="molecule type" value="Genomic_DNA"/>
</dbReference>
<dbReference type="PANTHER" id="PTHR15565">
    <property type="entry name" value="AATF PROTEIN APOPTOSIS ANTAGONIZING TRANSCRIPTION FACTOR"/>
    <property type="match status" value="1"/>
</dbReference>
<dbReference type="InterPro" id="IPR012617">
    <property type="entry name" value="AATF_C"/>
</dbReference>
<dbReference type="Proteomes" id="UP000053110">
    <property type="component" value="Unassembled WGS sequence"/>
</dbReference>
<reference evidence="7" key="3">
    <citation type="submission" date="2018-07" db="EMBL/GenBank/DDBJ databases">
        <authorList>
            <person name="Quirk P.G."/>
            <person name="Krulwich T.A."/>
        </authorList>
    </citation>
    <scope>NUCLEOTIDE SEQUENCE</scope>
    <source>
        <strain evidence="7">96224</strain>
    </source>
</reference>
<sequence length="506" mass="56289">MKKPKSLLREYAERDGPANNDFDPEDEAPSASEEESESGHDKNSLDGTEHYSKVGKSQLRKPEEINLGPKYSGSKISRKNLLENDSVNSSGESDDSSSDIFTNSDMAESDEDETESASDGEKNSKTNKKLIHKIPQPKSASDESNSDEDEGSSGSESDEIVGAEGATEENEEKSRRSELLKIMGDDQNAVLSTITQAVKADVDKGKAVKLQRKLFDSLLNLRIMLQKALVATNSLAVAENDSKTHISSEPYQAAENAAIKLWNSLNGMRHELFQTSSTAQTGQKRKLTVSSSMPSSSIWEKMQETEVASINYRQETLEKWSSKVRLSMALPLSQKLNATASQQSITSLLQDQLVNSEHLVRKTKIPRSCAPIQRDLKLSEDPNIYDDANFYQILLKDLVDRRRADQLSGHDGFESFRNLPGASIKDVKTKKVVDTKASKGRKLRYTVHEKLQNFMAPEDRSSWEPSAVDRLFNTLLGQQVTLQEDQNVSEHEDAGPEGQRLKLFES</sequence>
<organism evidence="7">
    <name type="scientific">Blumeria graminis f. sp. tritici 96224</name>
    <dbReference type="NCBI Taxonomy" id="1268274"/>
    <lineage>
        <taxon>Eukaryota</taxon>
        <taxon>Fungi</taxon>
        <taxon>Dikarya</taxon>
        <taxon>Ascomycota</taxon>
        <taxon>Pezizomycotina</taxon>
        <taxon>Leotiomycetes</taxon>
        <taxon>Erysiphales</taxon>
        <taxon>Erysiphaceae</taxon>
        <taxon>Blumeria</taxon>
    </lineage>
</organism>
<dbReference type="InterPro" id="IPR025160">
    <property type="entry name" value="AATF"/>
</dbReference>
<feature type="compositionally biased region" description="Basic and acidic residues" evidence="3">
    <location>
        <begin position="37"/>
        <end position="52"/>
    </location>
</feature>
<evidence type="ECO:0000256" key="3">
    <source>
        <dbReference type="SAM" id="MobiDB-lite"/>
    </source>
</evidence>
<evidence type="ECO:0000313" key="6">
    <source>
        <dbReference type="EMBL" id="EPQ64929.1"/>
    </source>
</evidence>
<dbReference type="OrthoDB" id="5783963at2759"/>
<accession>A0A061HJ45</accession>
<gene>
    <name evidence="6" type="ORF">BGT96224_3735</name>
    <name evidence="7" type="ORF">BGT96224V2_LOCUS3315</name>
</gene>
<feature type="compositionally biased region" description="Basic and acidic residues" evidence="3">
    <location>
        <begin position="488"/>
        <end position="506"/>
    </location>
</feature>
<reference evidence="6" key="2">
    <citation type="submission" date="2013-01" db="EMBL/GenBank/DDBJ databases">
        <title>The wheat powdery mildew genome reveals unique evolution of an obligate biotroph.</title>
        <authorList>
            <person name="Oberhaensli S."/>
            <person name="Wicker T."/>
            <person name="Keller B."/>
        </authorList>
    </citation>
    <scope>NUCLEOTIDE SEQUENCE</scope>
    <source>
        <strain evidence="6">96224</strain>
    </source>
</reference>
<evidence type="ECO:0000256" key="1">
    <source>
        <dbReference type="ARBA" id="ARBA00008966"/>
    </source>
</evidence>
<dbReference type="Pfam" id="PF13339">
    <property type="entry name" value="AATF-Che1"/>
    <property type="match status" value="1"/>
</dbReference>
<evidence type="ECO:0000313" key="7">
    <source>
        <dbReference type="EMBL" id="SUZ10144.1"/>
    </source>
</evidence>
<evidence type="ECO:0000259" key="5">
    <source>
        <dbReference type="Pfam" id="PF13339"/>
    </source>
</evidence>
<feature type="compositionally biased region" description="Basic and acidic residues" evidence="3">
    <location>
        <begin position="7"/>
        <end position="16"/>
    </location>
</feature>
<dbReference type="PANTHER" id="PTHR15565:SF0">
    <property type="entry name" value="PROTEIN AATF"/>
    <property type="match status" value="1"/>
</dbReference>
<feature type="domain" description="Apoptosis-antagonizing transcription factor C-terminal" evidence="4">
    <location>
        <begin position="391"/>
        <end position="476"/>
    </location>
</feature>